<dbReference type="EMBL" id="QGKL01000004">
    <property type="protein sequence ID" value="PWQ99652.1"/>
    <property type="molecule type" value="Genomic_DNA"/>
</dbReference>
<dbReference type="InterPro" id="IPR003660">
    <property type="entry name" value="HAMP_dom"/>
</dbReference>
<evidence type="ECO:0000256" key="1">
    <source>
        <dbReference type="ARBA" id="ARBA00000085"/>
    </source>
</evidence>
<keyword evidence="7" id="KW-0812">Transmembrane</keyword>
<feature type="domain" description="HAMP" evidence="8">
    <location>
        <begin position="185"/>
        <end position="236"/>
    </location>
</feature>
<protein>
    <recommendedName>
        <fullName evidence="2">histidine kinase</fullName>
        <ecNumber evidence="2">2.7.13.3</ecNumber>
    </recommendedName>
</protein>
<comment type="caution">
    <text evidence="9">The sequence shown here is derived from an EMBL/GenBank/DDBJ whole genome shotgun (WGS) entry which is preliminary data.</text>
</comment>
<accession>A0A317CTM1</accession>
<dbReference type="PROSITE" id="PS50885">
    <property type="entry name" value="HAMP"/>
    <property type="match status" value="1"/>
</dbReference>
<keyword evidence="4" id="KW-0808">Transferase</keyword>
<evidence type="ECO:0000256" key="6">
    <source>
        <dbReference type="ARBA" id="ARBA00023012"/>
    </source>
</evidence>
<evidence type="ECO:0000313" key="9">
    <source>
        <dbReference type="EMBL" id="PWQ99652.1"/>
    </source>
</evidence>
<dbReference type="InterPro" id="IPR050428">
    <property type="entry name" value="TCS_sensor_his_kinase"/>
</dbReference>
<proteinExistence type="predicted"/>
<evidence type="ECO:0000256" key="7">
    <source>
        <dbReference type="SAM" id="Phobius"/>
    </source>
</evidence>
<dbReference type="GO" id="GO:0005886">
    <property type="term" value="C:plasma membrane"/>
    <property type="evidence" value="ECO:0007669"/>
    <property type="project" value="TreeGrafter"/>
</dbReference>
<dbReference type="SMART" id="SM00304">
    <property type="entry name" value="HAMP"/>
    <property type="match status" value="1"/>
</dbReference>
<sequence>MSNLIKIKWYSTIRTKIALALIIPVFLVMAGFSAYSVWNDYQLEVDDLKKLSIVSAERMSNHLKIPMWDLNNDQVKSALTAEMQESRIKAIVVWDAEKKKVFEAKERRTSNDKELIVDFSGIVNASTEASSSIIQRDKETLGEVSVYVSKANLVDNLKKSALEVLIASLILIILLVLILSVMLDVVLVGPIVHLSEQAVAMSKGQLDQKFAESNDEIGYLARSLGRMQSSLRIVFERFNKQQQ</sequence>
<dbReference type="Gene3D" id="6.10.340.10">
    <property type="match status" value="1"/>
</dbReference>
<dbReference type="Proteomes" id="UP000245506">
    <property type="component" value="Unassembled WGS sequence"/>
</dbReference>
<gene>
    <name evidence="9" type="ORF">DKT75_00850</name>
</gene>
<evidence type="ECO:0000259" key="8">
    <source>
        <dbReference type="PROSITE" id="PS50885"/>
    </source>
</evidence>
<dbReference type="SUPFAM" id="SSF158472">
    <property type="entry name" value="HAMP domain-like"/>
    <property type="match status" value="1"/>
</dbReference>
<evidence type="ECO:0000256" key="3">
    <source>
        <dbReference type="ARBA" id="ARBA00022553"/>
    </source>
</evidence>
<keyword evidence="10" id="KW-1185">Reference proteome</keyword>
<keyword evidence="5" id="KW-0418">Kinase</keyword>
<dbReference type="OrthoDB" id="14689at2"/>
<dbReference type="Pfam" id="PF00672">
    <property type="entry name" value="HAMP"/>
    <property type="match status" value="1"/>
</dbReference>
<dbReference type="GO" id="GO:0004673">
    <property type="term" value="F:protein histidine kinase activity"/>
    <property type="evidence" value="ECO:0007669"/>
    <property type="project" value="UniProtKB-EC"/>
</dbReference>
<keyword evidence="7" id="KW-1133">Transmembrane helix</keyword>
<dbReference type="PANTHER" id="PTHR45436">
    <property type="entry name" value="SENSOR HISTIDINE KINASE YKOH"/>
    <property type="match status" value="1"/>
</dbReference>
<organism evidence="9 10">
    <name type="scientific">Leucothrix arctica</name>
    <dbReference type="NCBI Taxonomy" id="1481894"/>
    <lineage>
        <taxon>Bacteria</taxon>
        <taxon>Pseudomonadati</taxon>
        <taxon>Pseudomonadota</taxon>
        <taxon>Gammaproteobacteria</taxon>
        <taxon>Thiotrichales</taxon>
        <taxon>Thiotrichaceae</taxon>
        <taxon>Leucothrix</taxon>
    </lineage>
</organism>
<dbReference type="RefSeq" id="WP_109821546.1">
    <property type="nucleotide sequence ID" value="NZ_QGKL01000004.1"/>
</dbReference>
<dbReference type="GO" id="GO:0000160">
    <property type="term" value="P:phosphorelay signal transduction system"/>
    <property type="evidence" value="ECO:0007669"/>
    <property type="project" value="UniProtKB-KW"/>
</dbReference>
<comment type="catalytic activity">
    <reaction evidence="1">
        <text>ATP + protein L-histidine = ADP + protein N-phospho-L-histidine.</text>
        <dbReference type="EC" id="2.7.13.3"/>
    </reaction>
</comment>
<keyword evidence="7" id="KW-0472">Membrane</keyword>
<dbReference type="PANTHER" id="PTHR45436:SF5">
    <property type="entry name" value="SENSOR HISTIDINE KINASE TRCS"/>
    <property type="match status" value="1"/>
</dbReference>
<reference evidence="9 10" key="1">
    <citation type="submission" date="2018-05" db="EMBL/GenBank/DDBJ databases">
        <title>Leucothrix arctica sp. nov., isolated from Arctic seawater.</title>
        <authorList>
            <person name="Choi A."/>
            <person name="Baek K."/>
        </authorList>
    </citation>
    <scope>NUCLEOTIDE SEQUENCE [LARGE SCALE GENOMIC DNA]</scope>
    <source>
        <strain evidence="9 10">IMCC9719</strain>
    </source>
</reference>
<keyword evidence="3" id="KW-0597">Phosphoprotein</keyword>
<evidence type="ECO:0000313" key="10">
    <source>
        <dbReference type="Proteomes" id="UP000245506"/>
    </source>
</evidence>
<dbReference type="AlphaFoldDB" id="A0A317CTM1"/>
<dbReference type="EC" id="2.7.13.3" evidence="2"/>
<feature type="transmembrane region" description="Helical" evidence="7">
    <location>
        <begin position="164"/>
        <end position="187"/>
    </location>
</feature>
<feature type="transmembrane region" description="Helical" evidence="7">
    <location>
        <begin position="17"/>
        <end position="38"/>
    </location>
</feature>
<evidence type="ECO:0000256" key="2">
    <source>
        <dbReference type="ARBA" id="ARBA00012438"/>
    </source>
</evidence>
<dbReference type="CDD" id="cd06225">
    <property type="entry name" value="HAMP"/>
    <property type="match status" value="1"/>
</dbReference>
<evidence type="ECO:0000256" key="4">
    <source>
        <dbReference type="ARBA" id="ARBA00022679"/>
    </source>
</evidence>
<evidence type="ECO:0000256" key="5">
    <source>
        <dbReference type="ARBA" id="ARBA00022777"/>
    </source>
</evidence>
<name>A0A317CTM1_9GAMM</name>
<keyword evidence="6" id="KW-0902">Two-component regulatory system</keyword>